<dbReference type="OrthoDB" id="10051896at2759"/>
<dbReference type="OMA" id="NTTCYAT"/>
<dbReference type="STRING" id="407821.A0A087T9E2"/>
<dbReference type="SMART" id="SM00042">
    <property type="entry name" value="CUB"/>
    <property type="match status" value="1"/>
</dbReference>
<dbReference type="SUPFAM" id="SSF57424">
    <property type="entry name" value="LDL receptor-like module"/>
    <property type="match status" value="1"/>
</dbReference>
<evidence type="ECO:0000256" key="9">
    <source>
        <dbReference type="ARBA" id="ARBA00022889"/>
    </source>
</evidence>
<dbReference type="EMBL" id="KK114117">
    <property type="protein sequence ID" value="KFM61731.1"/>
    <property type="molecule type" value="Genomic_DNA"/>
</dbReference>
<comment type="caution">
    <text evidence="13">Lacks conserved residue(s) required for the propagation of feature annotation.</text>
</comment>
<dbReference type="PROSITE" id="PS50068">
    <property type="entry name" value="LDLRA_2"/>
    <property type="match status" value="1"/>
</dbReference>
<evidence type="ECO:0000256" key="14">
    <source>
        <dbReference type="PROSITE-ProRule" id="PRU00124"/>
    </source>
</evidence>
<keyword evidence="7" id="KW-0353">Hemolymph clotting</keyword>
<dbReference type="PROSITE" id="PS00134">
    <property type="entry name" value="TRYPSIN_HIS"/>
    <property type="match status" value="1"/>
</dbReference>
<dbReference type="FunFam" id="2.60.120.290:FF:000005">
    <property type="entry name" value="Procollagen C-endopeptidase enhancer 1"/>
    <property type="match status" value="1"/>
</dbReference>
<sequence length="476" mass="53123">MSSVWISLFSFAIWLYIGYCEALDDACISSDKVTNEPVRPKVIKVLEKGNLYSPGYEKNQNYPDSVQCSYQLQATPGMHVRLHFNELDIDATESCGADSLSIYDFDSSGRGFLQVMYCGRQLPYDYVSNSHAVQLILRTDEFAGRKGFNITYSVQATQSICARGQKQCRNRKCVSYLLVCDGNDDCGDGTDEENCARVGLETTECGVPDIDPVALSDWDRIVGGEEAVAGSWPWMADLQMKLIEPNGHTCGGTLINSQWVLTAAHCFQDAILRRPEGWRIHLGNHHKFERDEHEQIRYAERIVIHDDIPPHQFEKDGRFDMNHDMALIKLNAPVKWSKYVKPICLPDSDIKLNIISNCYATGWGSTRGSGGSDVLKQAYHPVQYDALCRRLVGREFNPSTMICAGSMAPLNGVCHGDSGGPLVCKIDKVWRIFGVASYVTDGTGLEGLCGLKGRPSVFNKVAVKTGWIRRMVNRYT</sequence>
<dbReference type="InterPro" id="IPR035914">
    <property type="entry name" value="Sperma_CUB_dom_sf"/>
</dbReference>
<dbReference type="SMART" id="SM00020">
    <property type="entry name" value="Tryp_SPc"/>
    <property type="match status" value="1"/>
</dbReference>
<dbReference type="PROSITE" id="PS01209">
    <property type="entry name" value="LDLRA_1"/>
    <property type="match status" value="1"/>
</dbReference>
<keyword evidence="6 15" id="KW-0378">Hydrolase</keyword>
<evidence type="ECO:0000256" key="2">
    <source>
        <dbReference type="ARBA" id="ARBA00022659"/>
    </source>
</evidence>
<evidence type="ECO:0000313" key="20">
    <source>
        <dbReference type="Proteomes" id="UP000054359"/>
    </source>
</evidence>
<dbReference type="GO" id="GO:0004252">
    <property type="term" value="F:serine-type endopeptidase activity"/>
    <property type="evidence" value="ECO:0007669"/>
    <property type="project" value="InterPro"/>
</dbReference>
<dbReference type="InterPro" id="IPR036055">
    <property type="entry name" value="LDL_receptor-like_sf"/>
</dbReference>
<keyword evidence="1" id="KW-0245">EGF-like domain</keyword>
<dbReference type="SMART" id="SM00192">
    <property type="entry name" value="LDLa"/>
    <property type="match status" value="1"/>
</dbReference>
<dbReference type="Pfam" id="PF00089">
    <property type="entry name" value="Trypsin"/>
    <property type="match status" value="1"/>
</dbReference>
<keyword evidence="8 15" id="KW-0720">Serine protease</keyword>
<dbReference type="Gene3D" id="4.10.400.10">
    <property type="entry name" value="Low-density Lipoprotein Receptor"/>
    <property type="match status" value="1"/>
</dbReference>
<dbReference type="GO" id="GO:0042381">
    <property type="term" value="P:hemolymph coagulation"/>
    <property type="evidence" value="ECO:0007669"/>
    <property type="project" value="UniProtKB-KW"/>
</dbReference>
<gene>
    <name evidence="19" type="ORF">X975_00825</name>
</gene>
<dbReference type="Pfam" id="PF00057">
    <property type="entry name" value="Ldl_recept_a"/>
    <property type="match status" value="1"/>
</dbReference>
<feature type="disulfide bond" evidence="14">
    <location>
        <begin position="168"/>
        <end position="186"/>
    </location>
</feature>
<dbReference type="Pfam" id="PF00431">
    <property type="entry name" value="CUB"/>
    <property type="match status" value="1"/>
</dbReference>
<evidence type="ECO:0000256" key="6">
    <source>
        <dbReference type="ARBA" id="ARBA00022801"/>
    </source>
</evidence>
<feature type="disulfide bond" evidence="14">
    <location>
        <begin position="161"/>
        <end position="173"/>
    </location>
</feature>
<dbReference type="Proteomes" id="UP000054359">
    <property type="component" value="Unassembled WGS sequence"/>
</dbReference>
<dbReference type="InterPro" id="IPR000859">
    <property type="entry name" value="CUB_dom"/>
</dbReference>
<dbReference type="SUPFAM" id="SSF49854">
    <property type="entry name" value="Spermadhesin, CUB domain"/>
    <property type="match status" value="1"/>
</dbReference>
<dbReference type="AlphaFoldDB" id="A0A087T9E2"/>
<dbReference type="PANTHER" id="PTHR24252">
    <property type="entry name" value="ACROSIN-RELATED"/>
    <property type="match status" value="1"/>
</dbReference>
<dbReference type="CDD" id="cd00190">
    <property type="entry name" value="Tryp_SPc"/>
    <property type="match status" value="1"/>
</dbReference>
<evidence type="ECO:0000256" key="4">
    <source>
        <dbReference type="ARBA" id="ARBA00022729"/>
    </source>
</evidence>
<dbReference type="PROSITE" id="PS50240">
    <property type="entry name" value="TRYPSIN_DOM"/>
    <property type="match status" value="1"/>
</dbReference>
<dbReference type="InterPro" id="IPR002172">
    <property type="entry name" value="LDrepeatLR_classA_rpt"/>
</dbReference>
<dbReference type="FunFam" id="2.40.10.10:FF:000120">
    <property type="entry name" value="Putative serine protease"/>
    <property type="match status" value="1"/>
</dbReference>
<evidence type="ECO:0000256" key="10">
    <source>
        <dbReference type="ARBA" id="ARBA00023157"/>
    </source>
</evidence>
<evidence type="ECO:0000256" key="8">
    <source>
        <dbReference type="ARBA" id="ARBA00022825"/>
    </source>
</evidence>
<evidence type="ECO:0000256" key="1">
    <source>
        <dbReference type="ARBA" id="ARBA00022536"/>
    </source>
</evidence>
<keyword evidence="2" id="KW-0768">Sushi</keyword>
<feature type="non-terminal residue" evidence="19">
    <location>
        <position position="476"/>
    </location>
</feature>
<dbReference type="CDD" id="cd00041">
    <property type="entry name" value="CUB"/>
    <property type="match status" value="1"/>
</dbReference>
<evidence type="ECO:0000259" key="18">
    <source>
        <dbReference type="PROSITE" id="PS50240"/>
    </source>
</evidence>
<evidence type="ECO:0000256" key="5">
    <source>
        <dbReference type="ARBA" id="ARBA00022734"/>
    </source>
</evidence>
<evidence type="ECO:0000256" key="11">
    <source>
        <dbReference type="ARBA" id="ARBA00052079"/>
    </source>
</evidence>
<keyword evidence="5" id="KW-0430">Lectin</keyword>
<dbReference type="InterPro" id="IPR023415">
    <property type="entry name" value="LDLR_class-A_CS"/>
</dbReference>
<evidence type="ECO:0000256" key="13">
    <source>
        <dbReference type="PROSITE-ProRule" id="PRU00059"/>
    </source>
</evidence>
<keyword evidence="3 15" id="KW-0645">Protease</keyword>
<dbReference type="CDD" id="cd00112">
    <property type="entry name" value="LDLa"/>
    <property type="match status" value="1"/>
</dbReference>
<evidence type="ECO:0000256" key="15">
    <source>
        <dbReference type="RuleBase" id="RU363034"/>
    </source>
</evidence>
<reference evidence="19 20" key="1">
    <citation type="submission" date="2013-11" db="EMBL/GenBank/DDBJ databases">
        <title>Genome sequencing of Stegodyphus mimosarum.</title>
        <authorList>
            <person name="Bechsgaard J."/>
        </authorList>
    </citation>
    <scope>NUCLEOTIDE SEQUENCE [LARGE SCALE GENOMIC DNA]</scope>
</reference>
<dbReference type="GO" id="GO:0006508">
    <property type="term" value="P:proteolysis"/>
    <property type="evidence" value="ECO:0007669"/>
    <property type="project" value="UniProtKB-KW"/>
</dbReference>
<evidence type="ECO:0000256" key="7">
    <source>
        <dbReference type="ARBA" id="ARBA00022820"/>
    </source>
</evidence>
<dbReference type="PRINTS" id="PR00722">
    <property type="entry name" value="CHYMOTRYPSIN"/>
</dbReference>
<dbReference type="Gene3D" id="2.60.120.290">
    <property type="entry name" value="Spermadhesin, CUB domain"/>
    <property type="match status" value="1"/>
</dbReference>
<feature type="signal peptide" evidence="16">
    <location>
        <begin position="1"/>
        <end position="22"/>
    </location>
</feature>
<dbReference type="EC" id="3.4.21.84" evidence="12"/>
<dbReference type="InterPro" id="IPR001314">
    <property type="entry name" value="Peptidase_S1A"/>
</dbReference>
<organism evidence="19 20">
    <name type="scientific">Stegodyphus mimosarum</name>
    <name type="common">African social velvet spider</name>
    <dbReference type="NCBI Taxonomy" id="407821"/>
    <lineage>
        <taxon>Eukaryota</taxon>
        <taxon>Metazoa</taxon>
        <taxon>Ecdysozoa</taxon>
        <taxon>Arthropoda</taxon>
        <taxon>Chelicerata</taxon>
        <taxon>Arachnida</taxon>
        <taxon>Araneae</taxon>
        <taxon>Araneomorphae</taxon>
        <taxon>Entelegynae</taxon>
        <taxon>Eresoidea</taxon>
        <taxon>Eresidae</taxon>
        <taxon>Stegodyphus</taxon>
    </lineage>
</organism>
<dbReference type="GO" id="GO:0030246">
    <property type="term" value="F:carbohydrate binding"/>
    <property type="evidence" value="ECO:0007669"/>
    <property type="project" value="UniProtKB-KW"/>
</dbReference>
<evidence type="ECO:0000313" key="19">
    <source>
        <dbReference type="EMBL" id="KFM61731.1"/>
    </source>
</evidence>
<comment type="catalytic activity">
    <reaction evidence="11">
        <text>Selective cleavage of 103-Arg-|-Ser-104 and 124-Ile-|-Ile-125 bonds in Limulus clotting factor B to form activated factor B. Cleavage of -Pro-Arg-|-Xaa- bonds in synthetic substrates.</text>
        <dbReference type="EC" id="3.4.21.84"/>
    </reaction>
</comment>
<proteinExistence type="predicted"/>
<keyword evidence="4 16" id="KW-0732">Signal</keyword>
<dbReference type="SUPFAM" id="SSF50494">
    <property type="entry name" value="Trypsin-like serine proteases"/>
    <property type="match status" value="1"/>
</dbReference>
<dbReference type="InterPro" id="IPR001254">
    <property type="entry name" value="Trypsin_dom"/>
</dbReference>
<dbReference type="PANTHER" id="PTHR24252:SF7">
    <property type="entry name" value="HYALIN"/>
    <property type="match status" value="1"/>
</dbReference>
<evidence type="ECO:0000256" key="3">
    <source>
        <dbReference type="ARBA" id="ARBA00022670"/>
    </source>
</evidence>
<dbReference type="InterPro" id="IPR018114">
    <property type="entry name" value="TRYPSIN_HIS"/>
</dbReference>
<feature type="domain" description="CUB" evidence="17">
    <location>
        <begin position="27"/>
        <end position="155"/>
    </location>
</feature>
<keyword evidence="20" id="KW-1185">Reference proteome</keyword>
<feature type="chain" id="PRO_5001829494" description="limulus clotting factor C" evidence="16">
    <location>
        <begin position="23"/>
        <end position="476"/>
    </location>
</feature>
<dbReference type="InterPro" id="IPR009003">
    <property type="entry name" value="Peptidase_S1_PA"/>
</dbReference>
<dbReference type="PROSITE" id="PS01180">
    <property type="entry name" value="CUB"/>
    <property type="match status" value="1"/>
</dbReference>
<evidence type="ECO:0000256" key="12">
    <source>
        <dbReference type="ARBA" id="ARBA00066707"/>
    </source>
</evidence>
<dbReference type="Gene3D" id="2.40.10.10">
    <property type="entry name" value="Trypsin-like serine proteases"/>
    <property type="match status" value="1"/>
</dbReference>
<name>A0A087T9E2_STEMI</name>
<evidence type="ECO:0000259" key="17">
    <source>
        <dbReference type="PROSITE" id="PS01180"/>
    </source>
</evidence>
<keyword evidence="9" id="KW-0130">Cell adhesion</keyword>
<evidence type="ECO:0000256" key="16">
    <source>
        <dbReference type="SAM" id="SignalP"/>
    </source>
</evidence>
<dbReference type="InterPro" id="IPR043504">
    <property type="entry name" value="Peptidase_S1_PA_chymotrypsin"/>
</dbReference>
<dbReference type="PROSITE" id="PS00135">
    <property type="entry name" value="TRYPSIN_SER"/>
    <property type="match status" value="1"/>
</dbReference>
<feature type="disulfide bond" evidence="14">
    <location>
        <begin position="180"/>
        <end position="195"/>
    </location>
</feature>
<accession>A0A087T9E2</accession>
<dbReference type="GO" id="GO:0007155">
    <property type="term" value="P:cell adhesion"/>
    <property type="evidence" value="ECO:0007669"/>
    <property type="project" value="UniProtKB-KW"/>
</dbReference>
<dbReference type="InterPro" id="IPR033116">
    <property type="entry name" value="TRYPSIN_SER"/>
</dbReference>
<protein>
    <recommendedName>
        <fullName evidence="12">limulus clotting factor C</fullName>
        <ecNumber evidence="12">3.4.21.84</ecNumber>
    </recommendedName>
</protein>
<keyword evidence="10 14" id="KW-1015">Disulfide bond</keyword>
<feature type="domain" description="Peptidase S1" evidence="18">
    <location>
        <begin position="221"/>
        <end position="473"/>
    </location>
</feature>